<proteinExistence type="inferred from homology"/>
<evidence type="ECO:0000256" key="6">
    <source>
        <dbReference type="ARBA" id="ARBA00023152"/>
    </source>
</evidence>
<dbReference type="FunFam" id="3.40.1450.10:FF:000002">
    <property type="entry name" value="2,3-bisphosphoglycerate-independent phosphoglycerate mutase"/>
    <property type="match status" value="1"/>
</dbReference>
<dbReference type="GO" id="GO:0006096">
    <property type="term" value="P:glycolytic process"/>
    <property type="evidence" value="ECO:0007669"/>
    <property type="project" value="UniProtKB-UniRule"/>
</dbReference>
<evidence type="ECO:0000313" key="16">
    <source>
        <dbReference type="Proteomes" id="UP000176770"/>
    </source>
</evidence>
<evidence type="ECO:0000256" key="2">
    <source>
        <dbReference type="ARBA" id="ARBA00002315"/>
    </source>
</evidence>
<evidence type="ECO:0000259" key="13">
    <source>
        <dbReference type="Pfam" id="PF01676"/>
    </source>
</evidence>
<dbReference type="GO" id="GO:0005829">
    <property type="term" value="C:cytosol"/>
    <property type="evidence" value="ECO:0007669"/>
    <property type="project" value="TreeGrafter"/>
</dbReference>
<dbReference type="InterPro" id="IPR006124">
    <property type="entry name" value="Metalloenzyme"/>
</dbReference>
<dbReference type="GO" id="GO:0004619">
    <property type="term" value="F:phosphoglycerate mutase activity"/>
    <property type="evidence" value="ECO:0007669"/>
    <property type="project" value="UniProtKB-UniRule"/>
</dbReference>
<comment type="pathway">
    <text evidence="3 9">Carbohydrate degradation; glycolysis; pyruvate from D-glyceraldehyde 3-phosphate: step 3/5.</text>
</comment>
<evidence type="ECO:0000256" key="10">
    <source>
        <dbReference type="NCBIfam" id="TIGR01307"/>
    </source>
</evidence>
<evidence type="ECO:0000256" key="1">
    <source>
        <dbReference type="ARBA" id="ARBA00000370"/>
    </source>
</evidence>
<dbReference type="CDD" id="cd16010">
    <property type="entry name" value="iPGM"/>
    <property type="match status" value="1"/>
</dbReference>
<dbReference type="GO" id="GO:0006007">
    <property type="term" value="P:glucose catabolic process"/>
    <property type="evidence" value="ECO:0007669"/>
    <property type="project" value="InterPro"/>
</dbReference>
<feature type="binding site" evidence="9">
    <location>
        <position position="193"/>
    </location>
    <ligand>
        <name>substrate</name>
    </ligand>
</feature>
<keyword evidence="8 9" id="KW-0413">Isomerase</keyword>
<comment type="similarity">
    <text evidence="4 9">Belongs to the BPG-independent phosphoglycerate mutase family.</text>
</comment>
<dbReference type="SUPFAM" id="SSF53649">
    <property type="entry name" value="Alkaline phosphatase-like"/>
    <property type="match status" value="1"/>
</dbReference>
<accession>A0A1G2HIV5</accession>
<evidence type="ECO:0000256" key="11">
    <source>
        <dbReference type="PIRSR" id="PIRSR001492-1"/>
    </source>
</evidence>
<dbReference type="GO" id="GO:0030145">
    <property type="term" value="F:manganese ion binding"/>
    <property type="evidence" value="ECO:0007669"/>
    <property type="project" value="UniProtKB-UniRule"/>
</dbReference>
<dbReference type="PANTHER" id="PTHR31637:SF0">
    <property type="entry name" value="2,3-BISPHOSPHOGLYCERATE-INDEPENDENT PHOSPHOGLYCERATE MUTASE"/>
    <property type="match status" value="1"/>
</dbReference>
<reference evidence="15 16" key="1">
    <citation type="journal article" date="2016" name="Nat. Commun.">
        <title>Thousands of microbial genomes shed light on interconnected biogeochemical processes in an aquifer system.</title>
        <authorList>
            <person name="Anantharaman K."/>
            <person name="Brown C.T."/>
            <person name="Hug L.A."/>
            <person name="Sharon I."/>
            <person name="Castelle C.J."/>
            <person name="Probst A.J."/>
            <person name="Thomas B.C."/>
            <person name="Singh A."/>
            <person name="Wilkins M.J."/>
            <person name="Karaoz U."/>
            <person name="Brodie E.L."/>
            <person name="Williams K.H."/>
            <person name="Hubbard S.S."/>
            <person name="Banfield J.F."/>
        </authorList>
    </citation>
    <scope>NUCLEOTIDE SEQUENCE [LARGE SCALE GENOMIC DNA]</scope>
</reference>
<comment type="caution">
    <text evidence="15">The sequence shown here is derived from an EMBL/GenBank/DDBJ whole genome shotgun (WGS) entry which is preliminary data.</text>
</comment>
<evidence type="ECO:0000256" key="12">
    <source>
        <dbReference type="PIRSR" id="PIRSR001492-3"/>
    </source>
</evidence>
<dbReference type="Gene3D" id="3.40.1450.10">
    <property type="entry name" value="BPG-independent phosphoglycerate mutase, domain B"/>
    <property type="match status" value="1"/>
</dbReference>
<comment type="cofactor">
    <cofactor evidence="9">
        <name>Mn(2+)</name>
        <dbReference type="ChEBI" id="CHEBI:29035"/>
    </cofactor>
    <text evidence="9">Binds 2 manganese ions per subunit.</text>
</comment>
<dbReference type="NCBIfam" id="TIGR01307">
    <property type="entry name" value="pgm_bpd_ind"/>
    <property type="match status" value="1"/>
</dbReference>
<dbReference type="InterPro" id="IPR036646">
    <property type="entry name" value="PGAM_B_sf"/>
</dbReference>
<evidence type="ECO:0000259" key="14">
    <source>
        <dbReference type="Pfam" id="PF06415"/>
    </source>
</evidence>
<keyword evidence="5 9" id="KW-0479">Metal-binding</keyword>
<sequence>MENNTKKVALIILDGWGVTEPSNGNAIYKAKTPTVNMIEKTYFSTTLQASGIAVGLPWGREGNSEVGHINLGAGRIVYQYLPRIVSSIRDGSFFKNEALLRAIKFVKRNDSTLHLMGLVSSGSVHSYIDHLYGLLELAKKNDVKKVVLHVFTDGKDGEPNEGAEFIQKLQDRLKKENLGKIGTIIGRAYAMDRNNKWDFTQKTYELLTNGIGEKITNIYEYLKNSYATDKTDMTIDPAVVYENGSPIGLIKSQDALIFFNFREDSARQLTRAFVLSDDEFDKFPRKKIQSLYFVGMTQYEIGLPFETAFLPPIIKMPLAEVLSKNKKKQLHIAETEKYAHVTYFFNGENEKRYEGEERMLCSSTGTPHYDKFPEMQADSIAQKFYENIDKYDFFLLNFANADMLAHSGNIKATIRGIEIIDANLSGILQVAQDKNITIIITSDHGNAEEMLNLKTGEIITSHSKNPVPIYIVGEKYTTDSIPLYKKVASGVLADVAPTILKIMGLNIPPEMTGKPLI</sequence>
<dbReference type="InterPro" id="IPR011258">
    <property type="entry name" value="BPG-indep_PGM_N"/>
</dbReference>
<dbReference type="SUPFAM" id="SSF64158">
    <property type="entry name" value="2,3-Bisphosphoglycerate-independent phosphoglycerate mutase, substrate-binding domain"/>
    <property type="match status" value="1"/>
</dbReference>
<comment type="caution">
    <text evidence="9">Lacks conserved residue(s) required for the propagation of feature annotation.</text>
</comment>
<dbReference type="Pfam" id="PF01676">
    <property type="entry name" value="Metalloenzyme"/>
    <property type="match status" value="1"/>
</dbReference>
<keyword evidence="7 9" id="KW-0464">Manganese</keyword>
<feature type="binding site" evidence="9 12">
    <location>
        <position position="443"/>
    </location>
    <ligand>
        <name>Mn(2+)</name>
        <dbReference type="ChEBI" id="CHEBI:29035"/>
        <label>2</label>
    </ligand>
</feature>
<evidence type="ECO:0000313" key="15">
    <source>
        <dbReference type="EMBL" id="OGZ62200.1"/>
    </source>
</evidence>
<dbReference type="Proteomes" id="UP000176770">
    <property type="component" value="Unassembled WGS sequence"/>
</dbReference>
<feature type="domain" description="Metalloenzyme" evidence="13">
    <location>
        <begin position="6"/>
        <end position="506"/>
    </location>
</feature>
<evidence type="ECO:0000256" key="5">
    <source>
        <dbReference type="ARBA" id="ARBA00022723"/>
    </source>
</evidence>
<keyword evidence="6 9" id="KW-0324">Glycolysis</keyword>
<dbReference type="UniPathway" id="UPA00109">
    <property type="reaction ID" value="UER00186"/>
</dbReference>
<feature type="binding site" evidence="9 12">
    <location>
        <position position="64"/>
    </location>
    <ligand>
        <name>Mn(2+)</name>
        <dbReference type="ChEBI" id="CHEBI:29035"/>
        <label>2</label>
    </ligand>
</feature>
<gene>
    <name evidence="9" type="primary">gpmI</name>
    <name evidence="15" type="ORF">A3F94_02625</name>
</gene>
<feature type="binding site" evidence="9 12">
    <location>
        <position position="406"/>
    </location>
    <ligand>
        <name>Mn(2+)</name>
        <dbReference type="ChEBI" id="CHEBI:29035"/>
        <label>1</label>
    </ligand>
</feature>
<comment type="function">
    <text evidence="2 9">Catalyzes the interconversion of 2-phosphoglycerate and 3-phosphoglycerate.</text>
</comment>
<feature type="binding site" evidence="9">
    <location>
        <position position="125"/>
    </location>
    <ligand>
        <name>substrate</name>
    </ligand>
</feature>
<dbReference type="PANTHER" id="PTHR31637">
    <property type="entry name" value="2,3-BISPHOSPHOGLYCERATE-INDEPENDENT PHOSPHOGLYCERATE MUTASE"/>
    <property type="match status" value="1"/>
</dbReference>
<name>A0A1G2HIV5_9BACT</name>
<organism evidence="15 16">
    <name type="scientific">Candidatus Spechtbacteria bacterium RIFCSPLOWO2_12_FULL_38_22</name>
    <dbReference type="NCBI Taxonomy" id="1802165"/>
    <lineage>
        <taxon>Bacteria</taxon>
        <taxon>Candidatus Spechtiibacteriota</taxon>
    </lineage>
</organism>
<feature type="binding site" evidence="9 12">
    <location>
        <position position="14"/>
    </location>
    <ligand>
        <name>Mn(2+)</name>
        <dbReference type="ChEBI" id="CHEBI:29035"/>
        <label>2</label>
    </ligand>
</feature>
<dbReference type="EMBL" id="MHOK01000005">
    <property type="protein sequence ID" value="OGZ62200.1"/>
    <property type="molecule type" value="Genomic_DNA"/>
</dbReference>
<evidence type="ECO:0000256" key="9">
    <source>
        <dbReference type="HAMAP-Rule" id="MF_01038"/>
    </source>
</evidence>
<feature type="active site" description="Phosphoserine intermediate" evidence="9 11">
    <location>
        <position position="64"/>
    </location>
</feature>
<comment type="subunit">
    <text evidence="9">Monomer.</text>
</comment>
<comment type="catalytic activity">
    <reaction evidence="1 9">
        <text>(2R)-2-phosphoglycerate = (2R)-3-phosphoglycerate</text>
        <dbReference type="Rhea" id="RHEA:15901"/>
        <dbReference type="ChEBI" id="CHEBI:58272"/>
        <dbReference type="ChEBI" id="CHEBI:58289"/>
        <dbReference type="EC" id="5.4.2.12"/>
    </reaction>
</comment>
<feature type="binding site" evidence="9">
    <location>
        <position position="337"/>
    </location>
    <ligand>
        <name>substrate</name>
    </ligand>
</feature>
<feature type="domain" description="BPG-independent PGAM N-terminal" evidence="14">
    <location>
        <begin position="85"/>
        <end position="300"/>
    </location>
</feature>
<evidence type="ECO:0000256" key="4">
    <source>
        <dbReference type="ARBA" id="ARBA00008819"/>
    </source>
</evidence>
<feature type="binding site" evidence="9 12">
    <location>
        <position position="462"/>
    </location>
    <ligand>
        <name>Mn(2+)</name>
        <dbReference type="ChEBI" id="CHEBI:29035"/>
        <label>1</label>
    </ligand>
</feature>
<dbReference type="InterPro" id="IPR005995">
    <property type="entry name" value="Pgm_bpd_ind"/>
</dbReference>
<feature type="binding site" evidence="9 12">
    <location>
        <position position="402"/>
    </location>
    <ligand>
        <name>Mn(2+)</name>
        <dbReference type="ChEBI" id="CHEBI:29035"/>
        <label>1</label>
    </ligand>
</feature>
<evidence type="ECO:0000256" key="3">
    <source>
        <dbReference type="ARBA" id="ARBA00004798"/>
    </source>
</evidence>
<dbReference type="EC" id="5.4.2.12" evidence="9 10"/>
<dbReference type="STRING" id="1802165.A3F94_02625"/>
<protein>
    <recommendedName>
        <fullName evidence="9 10">2,3-bisphosphoglycerate-independent phosphoglycerate mutase</fullName>
        <shortName evidence="9">BPG-independent PGAM</shortName>
        <shortName evidence="9">Phosphoglyceromutase</shortName>
        <shortName evidence="9">iPGM</shortName>
        <ecNumber evidence="9 10">5.4.2.12</ecNumber>
    </recommendedName>
</protein>
<dbReference type="Gene3D" id="3.40.720.10">
    <property type="entry name" value="Alkaline Phosphatase, subunit A"/>
    <property type="match status" value="1"/>
</dbReference>
<evidence type="ECO:0000256" key="7">
    <source>
        <dbReference type="ARBA" id="ARBA00023211"/>
    </source>
</evidence>
<dbReference type="Pfam" id="PF06415">
    <property type="entry name" value="iPGM_N"/>
    <property type="match status" value="1"/>
</dbReference>
<dbReference type="InterPro" id="IPR017850">
    <property type="entry name" value="Alkaline_phosphatase_core_sf"/>
</dbReference>
<feature type="binding site" evidence="9">
    <location>
        <position position="187"/>
    </location>
    <ligand>
        <name>substrate</name>
    </ligand>
</feature>
<dbReference type="HAMAP" id="MF_01038">
    <property type="entry name" value="GpmI"/>
    <property type="match status" value="1"/>
</dbReference>
<feature type="binding site" evidence="9 12">
    <location>
        <position position="444"/>
    </location>
    <ligand>
        <name>Mn(2+)</name>
        <dbReference type="ChEBI" id="CHEBI:29035"/>
        <label>2</label>
    </ligand>
</feature>
<dbReference type="AlphaFoldDB" id="A0A1G2HIV5"/>
<dbReference type="PIRSF" id="PIRSF001492">
    <property type="entry name" value="IPGAM"/>
    <property type="match status" value="1"/>
</dbReference>
<evidence type="ECO:0000256" key="8">
    <source>
        <dbReference type="ARBA" id="ARBA00023235"/>
    </source>
</evidence>